<reference evidence="1" key="2">
    <citation type="submission" date="2023-05" db="EMBL/GenBank/DDBJ databases">
        <authorList>
            <consortium name="Lawrence Berkeley National Laboratory"/>
            <person name="Steindorff A."/>
            <person name="Hensen N."/>
            <person name="Bonometti L."/>
            <person name="Westerberg I."/>
            <person name="Brannstrom I.O."/>
            <person name="Guillou S."/>
            <person name="Cros-Aarteil S."/>
            <person name="Calhoun S."/>
            <person name="Haridas S."/>
            <person name="Kuo A."/>
            <person name="Mondo S."/>
            <person name="Pangilinan J."/>
            <person name="Riley R."/>
            <person name="Labutti K."/>
            <person name="Andreopoulos B."/>
            <person name="Lipzen A."/>
            <person name="Chen C."/>
            <person name="Yanf M."/>
            <person name="Daum C."/>
            <person name="Ng V."/>
            <person name="Clum A."/>
            <person name="Ohm R."/>
            <person name="Martin F."/>
            <person name="Silar P."/>
            <person name="Natvig D."/>
            <person name="Lalanne C."/>
            <person name="Gautier V."/>
            <person name="Ament-Velasquez S.L."/>
            <person name="Kruys A."/>
            <person name="Hutchinson M.I."/>
            <person name="Powell A.J."/>
            <person name="Barry K."/>
            <person name="Miller A.N."/>
            <person name="Grigoriev I.V."/>
            <person name="Debuchy R."/>
            <person name="Gladieux P."/>
            <person name="Thoren M.H."/>
            <person name="Johannesson H."/>
        </authorList>
    </citation>
    <scope>NUCLEOTIDE SEQUENCE</scope>
    <source>
        <strain evidence="1">CBS 123565</strain>
    </source>
</reference>
<reference evidence="1" key="1">
    <citation type="journal article" date="2023" name="Mol. Phylogenet. Evol.">
        <title>Genome-scale phylogeny and comparative genomics of the fungal order Sordariales.</title>
        <authorList>
            <person name="Hensen N."/>
            <person name="Bonometti L."/>
            <person name="Westerberg I."/>
            <person name="Brannstrom I.O."/>
            <person name="Guillou S."/>
            <person name="Cros-Aarteil S."/>
            <person name="Calhoun S."/>
            <person name="Haridas S."/>
            <person name="Kuo A."/>
            <person name="Mondo S."/>
            <person name="Pangilinan J."/>
            <person name="Riley R."/>
            <person name="LaButti K."/>
            <person name="Andreopoulos B."/>
            <person name="Lipzen A."/>
            <person name="Chen C."/>
            <person name="Yan M."/>
            <person name="Daum C."/>
            <person name="Ng V."/>
            <person name="Clum A."/>
            <person name="Steindorff A."/>
            <person name="Ohm R.A."/>
            <person name="Martin F."/>
            <person name="Silar P."/>
            <person name="Natvig D.O."/>
            <person name="Lalanne C."/>
            <person name="Gautier V."/>
            <person name="Ament-Velasquez S.L."/>
            <person name="Kruys A."/>
            <person name="Hutchinson M.I."/>
            <person name="Powell A.J."/>
            <person name="Barry K."/>
            <person name="Miller A.N."/>
            <person name="Grigoriev I.V."/>
            <person name="Debuchy R."/>
            <person name="Gladieux P."/>
            <person name="Hiltunen Thoren M."/>
            <person name="Johannesson H."/>
        </authorList>
    </citation>
    <scope>NUCLEOTIDE SEQUENCE</scope>
    <source>
        <strain evidence="1">CBS 123565</strain>
    </source>
</reference>
<evidence type="ECO:0000313" key="1">
    <source>
        <dbReference type="EMBL" id="KAK4133291.1"/>
    </source>
</evidence>
<proteinExistence type="predicted"/>
<comment type="caution">
    <text evidence="1">The sequence shown here is derived from an EMBL/GenBank/DDBJ whole genome shotgun (WGS) entry which is preliminary data.</text>
</comment>
<gene>
    <name evidence="1" type="ORF">BT67DRAFT_443190</name>
</gene>
<organism evidence="1 2">
    <name type="scientific">Trichocladium antarcticum</name>
    <dbReference type="NCBI Taxonomy" id="1450529"/>
    <lineage>
        <taxon>Eukaryota</taxon>
        <taxon>Fungi</taxon>
        <taxon>Dikarya</taxon>
        <taxon>Ascomycota</taxon>
        <taxon>Pezizomycotina</taxon>
        <taxon>Sordariomycetes</taxon>
        <taxon>Sordariomycetidae</taxon>
        <taxon>Sordariales</taxon>
        <taxon>Chaetomiaceae</taxon>
        <taxon>Trichocladium</taxon>
    </lineage>
</organism>
<sequence>MAYYISCVRDLLLSRIDIKCSCSSSPRAVTLSGLQFALLAAEKSLPISKINGIFIRILPLQSGSHRAAIKRSRGLS</sequence>
<evidence type="ECO:0000313" key="2">
    <source>
        <dbReference type="Proteomes" id="UP001304895"/>
    </source>
</evidence>
<protein>
    <submittedName>
        <fullName evidence="1">Uncharacterized protein</fullName>
    </submittedName>
</protein>
<name>A0AAN6UKB9_9PEZI</name>
<dbReference type="EMBL" id="MU853413">
    <property type="protein sequence ID" value="KAK4133291.1"/>
    <property type="molecule type" value="Genomic_DNA"/>
</dbReference>
<dbReference type="Proteomes" id="UP001304895">
    <property type="component" value="Unassembled WGS sequence"/>
</dbReference>
<accession>A0AAN6UKB9</accession>
<dbReference type="AlphaFoldDB" id="A0AAN6UKB9"/>
<keyword evidence="2" id="KW-1185">Reference proteome</keyword>